<evidence type="ECO:0000256" key="1">
    <source>
        <dbReference type="SAM" id="SignalP"/>
    </source>
</evidence>
<evidence type="ECO:0000313" key="2">
    <source>
        <dbReference type="EMBL" id="MFC6673516.1"/>
    </source>
</evidence>
<feature type="chain" id="PRO_5046281657" description="Transcriptional regulator" evidence="1">
    <location>
        <begin position="26"/>
        <end position="104"/>
    </location>
</feature>
<reference evidence="3" key="1">
    <citation type="journal article" date="2019" name="Int. J. Syst. Evol. Microbiol.">
        <title>The Global Catalogue of Microorganisms (GCM) 10K type strain sequencing project: providing services to taxonomists for standard genome sequencing and annotation.</title>
        <authorList>
            <consortium name="The Broad Institute Genomics Platform"/>
            <consortium name="The Broad Institute Genome Sequencing Center for Infectious Disease"/>
            <person name="Wu L."/>
            <person name="Ma J."/>
        </authorList>
    </citation>
    <scope>NUCLEOTIDE SEQUENCE [LARGE SCALE GENOMIC DNA]</scope>
    <source>
        <strain evidence="3">NBRC 111756</strain>
    </source>
</reference>
<dbReference type="Proteomes" id="UP001596422">
    <property type="component" value="Unassembled WGS sequence"/>
</dbReference>
<evidence type="ECO:0000313" key="3">
    <source>
        <dbReference type="Proteomes" id="UP001596422"/>
    </source>
</evidence>
<name>A0ABW2A7J7_9GAMM</name>
<keyword evidence="3" id="KW-1185">Reference proteome</keyword>
<feature type="signal peptide" evidence="1">
    <location>
        <begin position="1"/>
        <end position="25"/>
    </location>
</feature>
<dbReference type="EMBL" id="JBHSWE010000001">
    <property type="protein sequence ID" value="MFC6673516.1"/>
    <property type="molecule type" value="Genomic_DNA"/>
</dbReference>
<proteinExistence type="predicted"/>
<evidence type="ECO:0008006" key="4">
    <source>
        <dbReference type="Google" id="ProtNLM"/>
    </source>
</evidence>
<dbReference type="RefSeq" id="WP_379911957.1">
    <property type="nucleotide sequence ID" value="NZ_JBHSWE010000001.1"/>
</dbReference>
<comment type="caution">
    <text evidence="2">The sequence shown here is derived from an EMBL/GenBank/DDBJ whole genome shotgun (WGS) entry which is preliminary data.</text>
</comment>
<gene>
    <name evidence="2" type="ORF">ACFQDL_28075</name>
</gene>
<accession>A0ABW2A7J7</accession>
<organism evidence="2 3">
    <name type="scientific">Marinobacterium aestuariivivens</name>
    <dbReference type="NCBI Taxonomy" id="1698799"/>
    <lineage>
        <taxon>Bacteria</taxon>
        <taxon>Pseudomonadati</taxon>
        <taxon>Pseudomonadota</taxon>
        <taxon>Gammaproteobacteria</taxon>
        <taxon>Oceanospirillales</taxon>
        <taxon>Oceanospirillaceae</taxon>
        <taxon>Marinobacterium</taxon>
    </lineage>
</organism>
<protein>
    <recommendedName>
        <fullName evidence="4">Transcriptional regulator</fullName>
    </recommendedName>
</protein>
<keyword evidence="1" id="KW-0732">Signal</keyword>
<sequence length="104" mass="10697">MKKLFLLLAVLLIPILWQPSASVQAMPSTCMPDLPVVLADTCQEAGASCDSAVHGCAQSCIGKLRPAVAGIAIPYSPAVVRVSPAAPAQTLSGFHAPIDHPPQA</sequence>